<dbReference type="Gramene" id="ORGLA03G0310700.1">
    <property type="protein sequence ID" value="ORGLA03G0310700.1"/>
    <property type="gene ID" value="ORGLA03G0310700"/>
</dbReference>
<evidence type="ECO:0000313" key="12">
    <source>
        <dbReference type="Proteomes" id="UP000007306"/>
    </source>
</evidence>
<reference evidence="11 12" key="2">
    <citation type="submission" date="2018-04" db="EMBL/GenBank/DDBJ databases">
        <title>OglaRS2 (Oryza glaberrima Reference Sequence Version 2).</title>
        <authorList>
            <person name="Zhang J."/>
            <person name="Kudrna D."/>
            <person name="Lee S."/>
            <person name="Talag J."/>
            <person name="Rajasekar S."/>
            <person name="Wing R.A."/>
        </authorList>
    </citation>
    <scope>NUCLEOTIDE SEQUENCE [LARGE SCALE GENOMIC DNA]</scope>
    <source>
        <strain evidence="11 12">cv. IRGC 96717</strain>
    </source>
</reference>
<feature type="region of interest" description="Disordered" evidence="6">
    <location>
        <begin position="1"/>
        <end position="34"/>
    </location>
</feature>
<dbReference type="KEGG" id="ogl:127766418"/>
<evidence type="ECO:0000256" key="4">
    <source>
        <dbReference type="ARBA" id="ARBA00022833"/>
    </source>
</evidence>
<dbReference type="Proteomes" id="UP000007306">
    <property type="component" value="Chromosome 3"/>
</dbReference>
<dbReference type="PANTHER" id="PTHR33345">
    <property type="entry name" value="ADAPTER PROTEIN, PUTATIVE-RELATED"/>
    <property type="match status" value="1"/>
</dbReference>
<dbReference type="HOGENOM" id="CLU_024424_0_0_1"/>
<keyword evidence="4" id="KW-0862">Zinc</keyword>
<protein>
    <recommendedName>
        <fullName evidence="13">Myb/SANT-like domain-containing protein</fullName>
    </recommendedName>
</protein>
<dbReference type="InterPro" id="IPR032881">
    <property type="entry name" value="Oberon-like_PHD"/>
</dbReference>
<evidence type="ECO:0000313" key="11">
    <source>
        <dbReference type="EnsemblPlants" id="ORGLA03G0310700.1"/>
    </source>
</evidence>
<dbReference type="InterPro" id="IPR056034">
    <property type="entry name" value="DUF7615"/>
</dbReference>
<sequence length="735" mass="81981">MVKKKGKYSPGASGSGSGSGGGNAGGGPRPGGRETVVWSEKMNEYLIDALLHQQAIGNRGEGRFHSAAFDSIISGVAERFGVAIDRSNIKNRLKSIKENFHECENLFQNQSGFKWSAMNKKFYADPTVWREYIERKPEARKWINKPIDHYDRLLELFGKDRERCLASGSPKSPPAKKARRDPPKEKPQRTPTNGLVSPIVKSLKDMESQRTPTNVLVSPIIIKSSKEMVNENEVPSEAVTEINIAEEQDLSEKFTSENGAMPVEGNSCGTGMPYAPENWPCPGDQWSWKVGNRASATGHWLDRYLTPPSRFRDATGKKTSFTSRLKVEEFIKTEFPDMDPNTFFSMFIWKIPAKGHCIQRGGGEVRRVFCPYARQADPAGPCKARNNLCKLEREGFIESSPAQDCDLCCKMPDFCRECCCVFCRRVVDYSFGGYSYIKCEAVLEENKICGHIGHLDCALRTFMAGTVGGCIDLDMQYCCRRCDNKTNLMLHVEKFLEICQSLQSRDDIEPILNTGLCLVRGSRQTRAKSLESIMRSAMAKLKCGVDLAEVWKMEDNGINSTPSAEVSPATGGVTVLGIQQAPEEDAPPGFPYYVDLADNDLQRAVENLPAYITEDQHTLSVRFEDSIDHALKELKRSQEAEYKLAEQKLYSQKDHVLSLYRQLDSERSVLADPMPLADDDGSLYSTLITNVMKRVDQVKSEEEKLKVMLGIADGFGKTPSGVIQEHFGLPADTAN</sequence>
<evidence type="ECO:0000256" key="3">
    <source>
        <dbReference type="ARBA" id="ARBA00022771"/>
    </source>
</evidence>
<evidence type="ECO:0008006" key="13">
    <source>
        <dbReference type="Google" id="ProtNLM"/>
    </source>
</evidence>
<evidence type="ECO:0000259" key="7">
    <source>
        <dbReference type="Pfam" id="PF07227"/>
    </source>
</evidence>
<evidence type="ECO:0000256" key="6">
    <source>
        <dbReference type="SAM" id="MobiDB-lite"/>
    </source>
</evidence>
<feature type="domain" description="Myb/SANT-like" evidence="8">
    <location>
        <begin position="38"/>
        <end position="132"/>
    </location>
</feature>
<dbReference type="Pfam" id="PF07227">
    <property type="entry name" value="PHD_Oberon"/>
    <property type="match status" value="1"/>
</dbReference>
<dbReference type="Pfam" id="PF23299">
    <property type="entry name" value="DUF7081"/>
    <property type="match status" value="1"/>
</dbReference>
<feature type="compositionally biased region" description="Gly residues" evidence="6">
    <location>
        <begin position="13"/>
        <end position="30"/>
    </location>
</feature>
<evidence type="ECO:0000256" key="5">
    <source>
        <dbReference type="ARBA" id="ARBA00023242"/>
    </source>
</evidence>
<reference evidence="11" key="1">
    <citation type="submission" date="2015-06" db="UniProtKB">
        <authorList>
            <consortium name="EnsemblPlants"/>
        </authorList>
    </citation>
    <scope>IDENTIFICATION</scope>
</reference>
<organism evidence="11 12">
    <name type="scientific">Oryza glaberrima</name>
    <name type="common">African rice</name>
    <dbReference type="NCBI Taxonomy" id="4538"/>
    <lineage>
        <taxon>Eukaryota</taxon>
        <taxon>Viridiplantae</taxon>
        <taxon>Streptophyta</taxon>
        <taxon>Embryophyta</taxon>
        <taxon>Tracheophyta</taxon>
        <taxon>Spermatophyta</taxon>
        <taxon>Magnoliopsida</taxon>
        <taxon>Liliopsida</taxon>
        <taxon>Poales</taxon>
        <taxon>Poaceae</taxon>
        <taxon>BOP clade</taxon>
        <taxon>Oryzoideae</taxon>
        <taxon>Oryzeae</taxon>
        <taxon>Oryzinae</taxon>
        <taxon>Oryza</taxon>
    </lineage>
</organism>
<dbReference type="InterPro" id="IPR024752">
    <property type="entry name" value="Myb/SANT-like_dom"/>
</dbReference>
<name>I1PFG1_ORYGL</name>
<dbReference type="GeneID" id="127766418"/>
<dbReference type="AlphaFoldDB" id="I1PFG1"/>
<proteinExistence type="predicted"/>
<comment type="subcellular location">
    <subcellularLocation>
        <location evidence="1">Nucleus</location>
    </subcellularLocation>
</comment>
<keyword evidence="5" id="KW-0539">Nucleus</keyword>
<evidence type="ECO:0000259" key="9">
    <source>
        <dbReference type="Pfam" id="PF23299"/>
    </source>
</evidence>
<dbReference type="eggNOG" id="ENOG502QUYB">
    <property type="taxonomic scope" value="Eukaryota"/>
</dbReference>
<dbReference type="InterPro" id="IPR055508">
    <property type="entry name" value="DUF7081"/>
</dbReference>
<feature type="domain" description="DUF7615" evidence="10">
    <location>
        <begin position="617"/>
        <end position="726"/>
    </location>
</feature>
<dbReference type="Pfam" id="PF24590">
    <property type="entry name" value="DUF7615"/>
    <property type="match status" value="1"/>
</dbReference>
<dbReference type="Pfam" id="PF12776">
    <property type="entry name" value="Myb_DNA-bind_3"/>
    <property type="match status" value="1"/>
</dbReference>
<evidence type="ECO:0000259" key="8">
    <source>
        <dbReference type="Pfam" id="PF12776"/>
    </source>
</evidence>
<evidence type="ECO:0000256" key="1">
    <source>
        <dbReference type="ARBA" id="ARBA00004123"/>
    </source>
</evidence>
<feature type="region of interest" description="Disordered" evidence="6">
    <location>
        <begin position="164"/>
        <end position="196"/>
    </location>
</feature>
<dbReference type="GO" id="GO:0008270">
    <property type="term" value="F:zinc ion binding"/>
    <property type="evidence" value="ECO:0007669"/>
    <property type="project" value="UniProtKB-KW"/>
</dbReference>
<dbReference type="PANTHER" id="PTHR33345:SF6">
    <property type="entry name" value="OS03G0747200 PROTEIN"/>
    <property type="match status" value="1"/>
</dbReference>
<gene>
    <name evidence="11" type="primary">LOC127766418</name>
</gene>
<keyword evidence="3" id="KW-0863">Zinc-finger</keyword>
<dbReference type="RefSeq" id="XP_052147421.1">
    <property type="nucleotide sequence ID" value="XM_052291461.1"/>
</dbReference>
<dbReference type="GO" id="GO:0005634">
    <property type="term" value="C:nucleus"/>
    <property type="evidence" value="ECO:0007669"/>
    <property type="project" value="UniProtKB-SubCell"/>
</dbReference>
<dbReference type="EnsemblPlants" id="ORGLA03G0310700.1">
    <property type="protein sequence ID" value="ORGLA03G0310700.1"/>
    <property type="gene ID" value="ORGLA03G0310700"/>
</dbReference>
<dbReference type="OMA" id="GHCIQRG"/>
<feature type="domain" description="DUF7081" evidence="9">
    <location>
        <begin position="262"/>
        <end position="353"/>
    </location>
</feature>
<keyword evidence="12" id="KW-1185">Reference proteome</keyword>
<accession>I1PFG1</accession>
<dbReference type="STRING" id="4538.I1PFG1"/>
<keyword evidence="2" id="KW-0479">Metal-binding</keyword>
<evidence type="ECO:0000256" key="2">
    <source>
        <dbReference type="ARBA" id="ARBA00022723"/>
    </source>
</evidence>
<feature type="domain" description="Oberon-like PHD finger" evidence="7">
    <location>
        <begin position="384"/>
        <end position="516"/>
    </location>
</feature>
<evidence type="ECO:0000259" key="10">
    <source>
        <dbReference type="Pfam" id="PF24590"/>
    </source>
</evidence>